<dbReference type="SUPFAM" id="SSF46689">
    <property type="entry name" value="Homeodomain-like"/>
    <property type="match status" value="1"/>
</dbReference>
<evidence type="ECO:0000313" key="2">
    <source>
        <dbReference type="Proteomes" id="UP000177625"/>
    </source>
</evidence>
<protein>
    <submittedName>
        <fullName evidence="1">Uncharacterized protein</fullName>
    </submittedName>
</protein>
<dbReference type="InterPro" id="IPR009057">
    <property type="entry name" value="Homeodomain-like_sf"/>
</dbReference>
<dbReference type="Proteomes" id="UP000177625">
    <property type="component" value="Unassembled WGS sequence"/>
</dbReference>
<evidence type="ECO:0000313" key="1">
    <source>
        <dbReference type="EMBL" id="CZT41829.1"/>
    </source>
</evidence>
<keyword evidence="2" id="KW-1185">Reference proteome</keyword>
<gene>
    <name evidence="1" type="ORF">RSE6_01627</name>
</gene>
<dbReference type="Gene3D" id="1.10.10.10">
    <property type="entry name" value="Winged helix-like DNA-binding domain superfamily/Winged helix DNA-binding domain"/>
    <property type="match status" value="1"/>
</dbReference>
<organism evidence="1 2">
    <name type="scientific">Rhynchosporium secalis</name>
    <name type="common">Barley scald fungus</name>
    <dbReference type="NCBI Taxonomy" id="38038"/>
    <lineage>
        <taxon>Eukaryota</taxon>
        <taxon>Fungi</taxon>
        <taxon>Dikarya</taxon>
        <taxon>Ascomycota</taxon>
        <taxon>Pezizomycotina</taxon>
        <taxon>Leotiomycetes</taxon>
        <taxon>Helotiales</taxon>
        <taxon>Ploettnerulaceae</taxon>
        <taxon>Rhynchosporium</taxon>
    </lineage>
</organism>
<accession>A0A1E1LYA1</accession>
<dbReference type="AlphaFoldDB" id="A0A1E1LYA1"/>
<reference evidence="2" key="1">
    <citation type="submission" date="2016-03" db="EMBL/GenBank/DDBJ databases">
        <authorList>
            <person name="Guldener U."/>
        </authorList>
    </citation>
    <scope>NUCLEOTIDE SEQUENCE [LARGE SCALE GENOMIC DNA]</scope>
</reference>
<name>A0A1E1LYA1_RHYSE</name>
<sequence>MICLSTYTERSRNTSSKKELTPYLRGKIIRKAKEGKKLAQIAKELQIADSTIRDTLKLDLYVTTDLPNLALAGQRNIPYDLNVLSLALSGKS</sequence>
<proteinExistence type="predicted"/>
<dbReference type="EMBL" id="FJVC01000055">
    <property type="protein sequence ID" value="CZT41829.1"/>
    <property type="molecule type" value="Genomic_DNA"/>
</dbReference>
<dbReference type="InterPro" id="IPR036388">
    <property type="entry name" value="WH-like_DNA-bd_sf"/>
</dbReference>